<sequence>MDQEAKSSFSFASIAVSFFILIVLPLTITGVIISKGVVRVGEEATQANLRILDDSQKLSIGARAQTVADAVAQFLSDVEKDVRIASILPRDAGSYATFLKSNTRGVIESSQAGIVKIPVPVYSEITFLNRDGNVVLRVTSDGTAVTGNGSYAQEEFFVRAKGLAPGEFYMGPVVGTDVTREEAAAGKRFEGVIHLASPVFDSTGFAGVVELSLNVVHLAEFTDHIIPTEPGLVFADVKADDMNYAFMVYHNGLIISHPADYLIWGYDENGQPTPVWDEANYAQLSKSGEGGINVLNMGFLDENLPKIHALASEGRSGSLTYNLDQTRIFVAYAPIPYYGNGFSKPQGFGWVGMIVDIDRYHDLSQEKVEEIRAKVERWQKSSIVVVFVSLILLFIIALILARGLYRSIQRAAKDTESMPGRDDED</sequence>
<reference evidence="2" key="1">
    <citation type="submission" date="2019-03" db="EMBL/GenBank/DDBJ databases">
        <authorList>
            <person name="Hao L."/>
        </authorList>
    </citation>
    <scope>NUCLEOTIDE SEQUENCE</scope>
</reference>
<dbReference type="Gene3D" id="3.30.450.20">
    <property type="entry name" value="PAS domain"/>
    <property type="match status" value="1"/>
</dbReference>
<evidence type="ECO:0008006" key="3">
    <source>
        <dbReference type="Google" id="ProtNLM"/>
    </source>
</evidence>
<evidence type="ECO:0000256" key="1">
    <source>
        <dbReference type="SAM" id="Phobius"/>
    </source>
</evidence>
<feature type="transmembrane region" description="Helical" evidence="1">
    <location>
        <begin position="383"/>
        <end position="405"/>
    </location>
</feature>
<organism evidence="2">
    <name type="scientific">anaerobic digester metagenome</name>
    <dbReference type="NCBI Taxonomy" id="1263854"/>
    <lineage>
        <taxon>unclassified sequences</taxon>
        <taxon>metagenomes</taxon>
        <taxon>ecological metagenomes</taxon>
    </lineage>
</organism>
<feature type="transmembrane region" description="Helical" evidence="1">
    <location>
        <begin position="12"/>
        <end position="33"/>
    </location>
</feature>
<dbReference type="AlphaFoldDB" id="A0A485M0S9"/>
<protein>
    <recommendedName>
        <fullName evidence="3">Cache domain-containing protein</fullName>
    </recommendedName>
</protein>
<dbReference type="EMBL" id="CAADRM010000106">
    <property type="protein sequence ID" value="VFU15570.1"/>
    <property type="molecule type" value="Genomic_DNA"/>
</dbReference>
<keyword evidence="1" id="KW-0812">Transmembrane</keyword>
<keyword evidence="1" id="KW-0472">Membrane</keyword>
<keyword evidence="1" id="KW-1133">Transmembrane helix</keyword>
<evidence type="ECO:0000313" key="2">
    <source>
        <dbReference type="EMBL" id="VFU15570.1"/>
    </source>
</evidence>
<proteinExistence type="predicted"/>
<name>A0A485M0S9_9ZZZZ</name>
<accession>A0A485M0S9</accession>
<gene>
    <name evidence="2" type="ORF">SCFA_420039</name>
</gene>